<sequence>MRPQYNTWSASNITTMKVIGPIETDSFPNAKFQVVKGSTSQVHEFTLADLLCINPYDWIMLYNLLLRDKKKYEHVIAHLKFMIILYIQEVGNMDVEIAVVLQRKPSDVPKEAPEGFEKLKLGKIYKESWYVVFQVSEQNDVDFHKACFFLPDKHIYTTYCLEFILDLVNKFKGNSVGEKNAYRT</sequence>
<evidence type="ECO:0000313" key="2">
    <source>
        <dbReference type="Proteomes" id="UP001177003"/>
    </source>
</evidence>
<dbReference type="AlphaFoldDB" id="A0AA35V198"/>
<dbReference type="Proteomes" id="UP001177003">
    <property type="component" value="Chromosome 0"/>
</dbReference>
<proteinExistence type="predicted"/>
<accession>A0AA35V198</accession>
<dbReference type="EMBL" id="OX465086">
    <property type="protein sequence ID" value="CAI9262775.1"/>
    <property type="molecule type" value="Genomic_DNA"/>
</dbReference>
<evidence type="ECO:0000313" key="1">
    <source>
        <dbReference type="EMBL" id="CAI9262775.1"/>
    </source>
</evidence>
<organism evidence="1 2">
    <name type="scientific">Lactuca saligna</name>
    <name type="common">Willowleaf lettuce</name>
    <dbReference type="NCBI Taxonomy" id="75948"/>
    <lineage>
        <taxon>Eukaryota</taxon>
        <taxon>Viridiplantae</taxon>
        <taxon>Streptophyta</taxon>
        <taxon>Embryophyta</taxon>
        <taxon>Tracheophyta</taxon>
        <taxon>Spermatophyta</taxon>
        <taxon>Magnoliopsida</taxon>
        <taxon>eudicotyledons</taxon>
        <taxon>Gunneridae</taxon>
        <taxon>Pentapetalae</taxon>
        <taxon>asterids</taxon>
        <taxon>campanulids</taxon>
        <taxon>Asterales</taxon>
        <taxon>Asteraceae</taxon>
        <taxon>Cichorioideae</taxon>
        <taxon>Cichorieae</taxon>
        <taxon>Lactucinae</taxon>
        <taxon>Lactuca</taxon>
    </lineage>
</organism>
<name>A0AA35V198_LACSI</name>
<gene>
    <name evidence="1" type="ORF">LSALG_LOCUS3497</name>
</gene>
<protein>
    <submittedName>
        <fullName evidence="1">Uncharacterized protein</fullName>
    </submittedName>
</protein>
<keyword evidence="2" id="KW-1185">Reference proteome</keyword>
<reference evidence="1" key="1">
    <citation type="submission" date="2023-04" db="EMBL/GenBank/DDBJ databases">
        <authorList>
            <person name="Vijverberg K."/>
            <person name="Xiong W."/>
            <person name="Schranz E."/>
        </authorList>
    </citation>
    <scope>NUCLEOTIDE SEQUENCE</scope>
</reference>